<reference evidence="7" key="1">
    <citation type="submission" date="2019-04" db="EMBL/GenBank/DDBJ databases">
        <title>Nocardioides xinjiangensis sp. nov.</title>
        <authorList>
            <person name="Liu S."/>
        </authorList>
    </citation>
    <scope>NUCLEOTIDE SEQUENCE [LARGE SCALE GENOMIC DNA]</scope>
    <source>
        <strain evidence="7">18</strain>
    </source>
</reference>
<name>A0A4S8Q7W8_9ACTN</name>
<dbReference type="PANTHER" id="PTHR33204:SF37">
    <property type="entry name" value="HTH-TYPE TRANSCRIPTIONAL REGULATOR YODB"/>
    <property type="match status" value="1"/>
</dbReference>
<evidence type="ECO:0000256" key="4">
    <source>
        <dbReference type="SAM" id="MobiDB-lite"/>
    </source>
</evidence>
<dbReference type="InterPro" id="IPR036388">
    <property type="entry name" value="WH-like_DNA-bd_sf"/>
</dbReference>
<evidence type="ECO:0000256" key="2">
    <source>
        <dbReference type="ARBA" id="ARBA00023125"/>
    </source>
</evidence>
<sequence length="121" mass="13596">MCQCRSVLDLLANKWTALIIDALEVRTHRFGELRQRLKGISRKMLTQTLRALEADGLVNRKVYPEVPLRVEYSLTDLGRSAAIPLRQLKAWSRDNADEIARSRQAYDDSGSSGSHDGVITA</sequence>
<dbReference type="GO" id="GO:0003677">
    <property type="term" value="F:DNA binding"/>
    <property type="evidence" value="ECO:0007669"/>
    <property type="project" value="UniProtKB-KW"/>
</dbReference>
<protein>
    <submittedName>
        <fullName evidence="6">Helix-turn-helix transcriptional regulator</fullName>
    </submittedName>
</protein>
<dbReference type="InterPro" id="IPR002577">
    <property type="entry name" value="HTH_HxlR"/>
</dbReference>
<dbReference type="SUPFAM" id="SSF46785">
    <property type="entry name" value="Winged helix' DNA-binding domain"/>
    <property type="match status" value="1"/>
</dbReference>
<dbReference type="Proteomes" id="UP000308760">
    <property type="component" value="Unassembled WGS sequence"/>
</dbReference>
<evidence type="ECO:0000313" key="7">
    <source>
        <dbReference type="Proteomes" id="UP000308760"/>
    </source>
</evidence>
<proteinExistence type="predicted"/>
<gene>
    <name evidence="6" type="ORF">FAB82_16125</name>
</gene>
<evidence type="ECO:0000256" key="1">
    <source>
        <dbReference type="ARBA" id="ARBA00023015"/>
    </source>
</evidence>
<dbReference type="EMBL" id="STGY01000057">
    <property type="protein sequence ID" value="THV40240.1"/>
    <property type="molecule type" value="Genomic_DNA"/>
</dbReference>
<dbReference type="PANTHER" id="PTHR33204">
    <property type="entry name" value="TRANSCRIPTIONAL REGULATOR, MARR FAMILY"/>
    <property type="match status" value="1"/>
</dbReference>
<keyword evidence="1" id="KW-0805">Transcription regulation</keyword>
<organism evidence="6 7">
    <name type="scientific">Glycomyces buryatensis</name>
    <dbReference type="NCBI Taxonomy" id="2570927"/>
    <lineage>
        <taxon>Bacteria</taxon>
        <taxon>Bacillati</taxon>
        <taxon>Actinomycetota</taxon>
        <taxon>Actinomycetes</taxon>
        <taxon>Glycomycetales</taxon>
        <taxon>Glycomycetaceae</taxon>
        <taxon>Glycomyces</taxon>
    </lineage>
</organism>
<dbReference type="Gene3D" id="1.10.10.10">
    <property type="entry name" value="Winged helix-like DNA-binding domain superfamily/Winged helix DNA-binding domain"/>
    <property type="match status" value="1"/>
</dbReference>
<evidence type="ECO:0000256" key="3">
    <source>
        <dbReference type="ARBA" id="ARBA00023163"/>
    </source>
</evidence>
<accession>A0A4S8Q7W8</accession>
<dbReference type="Pfam" id="PF01638">
    <property type="entry name" value="HxlR"/>
    <property type="match status" value="1"/>
</dbReference>
<feature type="compositionally biased region" description="Low complexity" evidence="4">
    <location>
        <begin position="107"/>
        <end position="121"/>
    </location>
</feature>
<dbReference type="OrthoDB" id="3481682at2"/>
<dbReference type="PROSITE" id="PS51118">
    <property type="entry name" value="HTH_HXLR"/>
    <property type="match status" value="1"/>
</dbReference>
<evidence type="ECO:0000259" key="5">
    <source>
        <dbReference type="PROSITE" id="PS51118"/>
    </source>
</evidence>
<keyword evidence="2" id="KW-0238">DNA-binding</keyword>
<keyword evidence="7" id="KW-1185">Reference proteome</keyword>
<dbReference type="AlphaFoldDB" id="A0A4S8Q7W8"/>
<feature type="domain" description="HTH hxlR-type" evidence="5">
    <location>
        <begin position="2"/>
        <end position="100"/>
    </location>
</feature>
<evidence type="ECO:0000313" key="6">
    <source>
        <dbReference type="EMBL" id="THV40240.1"/>
    </source>
</evidence>
<keyword evidence="3" id="KW-0804">Transcription</keyword>
<reference evidence="6 7" key="2">
    <citation type="submission" date="2019-05" db="EMBL/GenBank/DDBJ databases">
        <title>Glycomyces buryatensis sp. nov.</title>
        <authorList>
            <person name="Nikitina E."/>
        </authorList>
    </citation>
    <scope>NUCLEOTIDE SEQUENCE [LARGE SCALE GENOMIC DNA]</scope>
    <source>
        <strain evidence="6 7">18</strain>
    </source>
</reference>
<dbReference type="InterPro" id="IPR036390">
    <property type="entry name" value="WH_DNA-bd_sf"/>
</dbReference>
<comment type="caution">
    <text evidence="6">The sequence shown here is derived from an EMBL/GenBank/DDBJ whole genome shotgun (WGS) entry which is preliminary data.</text>
</comment>
<feature type="region of interest" description="Disordered" evidence="4">
    <location>
        <begin position="102"/>
        <end position="121"/>
    </location>
</feature>